<keyword evidence="2 6" id="KW-0808">Transferase</keyword>
<dbReference type="EMBL" id="DWXG01000033">
    <property type="protein sequence ID" value="HJB97739.1"/>
    <property type="molecule type" value="Genomic_DNA"/>
</dbReference>
<evidence type="ECO:0000256" key="3">
    <source>
        <dbReference type="ARBA" id="ARBA00022741"/>
    </source>
</evidence>
<sequence length="324" mass="35035">MADIVSMGELLIDFTPVGNTEDGRLLFARNPGGAPANVAVQAKRAGVSSGFLGRVGKDMFGDFLVSTLQDCGVETQGLSQDPDYATTLAFVQLNEHGDRDFSFYRNPGADTRLSFEATDLSLVDNCKLLCFGSLLLTAEPSRSAVEQLVDYARKQGKITAYDPNWRPPLWKGREEEGVQRMKSLISKADIMKVSDEELELLTGEETVEQGAWSLLEQGVSLVVVTMGPKGCRAYTPGNTLEKNTYDTHVRDTTGSGDSFFGALLAKIVLSGKRPAQLSQEELADFVDFANAAGAVCATKIGAIPALPETEAIEECRKTVPLLRL</sequence>
<protein>
    <submittedName>
        <fullName evidence="8">Carbohydrate kinase</fullName>
    </submittedName>
</protein>
<name>A0A9D2SEQ0_9FIRM</name>
<keyword evidence="3" id="KW-0547">Nucleotide-binding</keyword>
<feature type="domain" description="Carbohydrate kinase PfkB" evidence="7">
    <location>
        <begin position="1"/>
        <end position="308"/>
    </location>
</feature>
<comment type="similarity">
    <text evidence="1 6">Belongs to the carbohydrate kinase PfkB family.</text>
</comment>
<dbReference type="PANTHER" id="PTHR43085:SF1">
    <property type="entry name" value="PSEUDOURIDINE KINASE-RELATED"/>
    <property type="match status" value="1"/>
</dbReference>
<dbReference type="CDD" id="cd01167">
    <property type="entry name" value="bac_FRK"/>
    <property type="match status" value="1"/>
</dbReference>
<dbReference type="SUPFAM" id="SSF53613">
    <property type="entry name" value="Ribokinase-like"/>
    <property type="match status" value="1"/>
</dbReference>
<evidence type="ECO:0000313" key="9">
    <source>
        <dbReference type="Proteomes" id="UP000826793"/>
    </source>
</evidence>
<accession>A0A9D2SEQ0</accession>
<comment type="caution">
    <text evidence="8">The sequence shown here is derived from an EMBL/GenBank/DDBJ whole genome shotgun (WGS) entry which is preliminary data.</text>
</comment>
<evidence type="ECO:0000256" key="4">
    <source>
        <dbReference type="ARBA" id="ARBA00022777"/>
    </source>
</evidence>
<evidence type="ECO:0000313" key="8">
    <source>
        <dbReference type="EMBL" id="HJB97739.1"/>
    </source>
</evidence>
<evidence type="ECO:0000256" key="5">
    <source>
        <dbReference type="ARBA" id="ARBA00022840"/>
    </source>
</evidence>
<proteinExistence type="inferred from homology"/>
<dbReference type="AlphaFoldDB" id="A0A9D2SEQ0"/>
<dbReference type="InterPro" id="IPR002173">
    <property type="entry name" value="Carboh/pur_kinase_PfkB_CS"/>
</dbReference>
<dbReference type="GO" id="GO:0008865">
    <property type="term" value="F:fructokinase activity"/>
    <property type="evidence" value="ECO:0007669"/>
    <property type="project" value="UniProtKB-ARBA"/>
</dbReference>
<evidence type="ECO:0000259" key="7">
    <source>
        <dbReference type="Pfam" id="PF00294"/>
    </source>
</evidence>
<gene>
    <name evidence="8" type="ORF">H9710_04080</name>
</gene>
<dbReference type="InterPro" id="IPR011611">
    <property type="entry name" value="PfkB_dom"/>
</dbReference>
<evidence type="ECO:0000256" key="2">
    <source>
        <dbReference type="ARBA" id="ARBA00022679"/>
    </source>
</evidence>
<dbReference type="PRINTS" id="PR00990">
    <property type="entry name" value="RIBOKINASE"/>
</dbReference>
<organism evidence="8 9">
    <name type="scientific">Candidatus Acutalibacter pullicola</name>
    <dbReference type="NCBI Taxonomy" id="2838417"/>
    <lineage>
        <taxon>Bacteria</taxon>
        <taxon>Bacillati</taxon>
        <taxon>Bacillota</taxon>
        <taxon>Clostridia</taxon>
        <taxon>Eubacteriales</taxon>
        <taxon>Acutalibacteraceae</taxon>
        <taxon>Acutalibacter</taxon>
    </lineage>
</organism>
<dbReference type="GO" id="GO:0005524">
    <property type="term" value="F:ATP binding"/>
    <property type="evidence" value="ECO:0007669"/>
    <property type="project" value="UniProtKB-KW"/>
</dbReference>
<keyword evidence="4 6" id="KW-0418">Kinase</keyword>
<keyword evidence="5" id="KW-0067">ATP-binding</keyword>
<dbReference type="Pfam" id="PF00294">
    <property type="entry name" value="PfkB"/>
    <property type="match status" value="1"/>
</dbReference>
<reference evidence="8" key="1">
    <citation type="journal article" date="2021" name="PeerJ">
        <title>Extensive microbial diversity within the chicken gut microbiome revealed by metagenomics and culture.</title>
        <authorList>
            <person name="Gilroy R."/>
            <person name="Ravi A."/>
            <person name="Getino M."/>
            <person name="Pursley I."/>
            <person name="Horton D.L."/>
            <person name="Alikhan N.F."/>
            <person name="Baker D."/>
            <person name="Gharbi K."/>
            <person name="Hall N."/>
            <person name="Watson M."/>
            <person name="Adriaenssens E.M."/>
            <person name="Foster-Nyarko E."/>
            <person name="Jarju S."/>
            <person name="Secka A."/>
            <person name="Antonio M."/>
            <person name="Oren A."/>
            <person name="Chaudhuri R.R."/>
            <person name="La Ragione R."/>
            <person name="Hildebrand F."/>
            <person name="Pallen M.J."/>
        </authorList>
    </citation>
    <scope>NUCLEOTIDE SEQUENCE</scope>
    <source>
        <strain evidence="8">CHK185-1770</strain>
    </source>
</reference>
<dbReference type="InterPro" id="IPR002139">
    <property type="entry name" value="Ribo/fructo_kinase"/>
</dbReference>
<evidence type="ECO:0000256" key="1">
    <source>
        <dbReference type="ARBA" id="ARBA00010688"/>
    </source>
</evidence>
<dbReference type="Gene3D" id="3.40.1190.20">
    <property type="match status" value="1"/>
</dbReference>
<dbReference type="InterPro" id="IPR050306">
    <property type="entry name" value="PfkB_Carbo_kinase"/>
</dbReference>
<dbReference type="InterPro" id="IPR029056">
    <property type="entry name" value="Ribokinase-like"/>
</dbReference>
<dbReference type="GO" id="GO:0006000">
    <property type="term" value="P:fructose metabolic process"/>
    <property type="evidence" value="ECO:0007669"/>
    <property type="project" value="UniProtKB-ARBA"/>
</dbReference>
<dbReference type="Proteomes" id="UP000826793">
    <property type="component" value="Unassembled WGS sequence"/>
</dbReference>
<dbReference type="PANTHER" id="PTHR43085">
    <property type="entry name" value="HEXOKINASE FAMILY MEMBER"/>
    <property type="match status" value="1"/>
</dbReference>
<reference evidence="8" key="2">
    <citation type="submission" date="2021-04" db="EMBL/GenBank/DDBJ databases">
        <authorList>
            <person name="Gilroy R."/>
        </authorList>
    </citation>
    <scope>NUCLEOTIDE SEQUENCE</scope>
    <source>
        <strain evidence="8">CHK185-1770</strain>
    </source>
</reference>
<evidence type="ECO:0000256" key="6">
    <source>
        <dbReference type="RuleBase" id="RU003704"/>
    </source>
</evidence>
<dbReference type="PROSITE" id="PS00584">
    <property type="entry name" value="PFKB_KINASES_2"/>
    <property type="match status" value="1"/>
</dbReference>